<evidence type="ECO:0000313" key="2">
    <source>
        <dbReference type="Proteomes" id="UP000800235"/>
    </source>
</evidence>
<accession>A0A9P4NW68</accession>
<name>A0A9P4NW68_9PEZI</name>
<evidence type="ECO:0000313" key="1">
    <source>
        <dbReference type="EMBL" id="KAF2432329.1"/>
    </source>
</evidence>
<proteinExistence type="predicted"/>
<dbReference type="Proteomes" id="UP000800235">
    <property type="component" value="Unassembled WGS sequence"/>
</dbReference>
<gene>
    <name evidence="1" type="ORF">EJ08DRAFT_129688</name>
</gene>
<reference evidence="1" key="1">
    <citation type="journal article" date="2020" name="Stud. Mycol.">
        <title>101 Dothideomycetes genomes: a test case for predicting lifestyles and emergence of pathogens.</title>
        <authorList>
            <person name="Haridas S."/>
            <person name="Albert R."/>
            <person name="Binder M."/>
            <person name="Bloem J."/>
            <person name="Labutti K."/>
            <person name="Salamov A."/>
            <person name="Andreopoulos B."/>
            <person name="Baker S."/>
            <person name="Barry K."/>
            <person name="Bills G."/>
            <person name="Bluhm B."/>
            <person name="Cannon C."/>
            <person name="Castanera R."/>
            <person name="Culley D."/>
            <person name="Daum C."/>
            <person name="Ezra D."/>
            <person name="Gonzalez J."/>
            <person name="Henrissat B."/>
            <person name="Kuo A."/>
            <person name="Liang C."/>
            <person name="Lipzen A."/>
            <person name="Lutzoni F."/>
            <person name="Magnuson J."/>
            <person name="Mondo S."/>
            <person name="Nolan M."/>
            <person name="Ohm R."/>
            <person name="Pangilinan J."/>
            <person name="Park H.-J."/>
            <person name="Ramirez L."/>
            <person name="Alfaro M."/>
            <person name="Sun H."/>
            <person name="Tritt A."/>
            <person name="Yoshinaga Y."/>
            <person name="Zwiers L.-H."/>
            <person name="Turgeon B."/>
            <person name="Goodwin S."/>
            <person name="Spatafora J."/>
            <person name="Crous P."/>
            <person name="Grigoriev I."/>
        </authorList>
    </citation>
    <scope>NUCLEOTIDE SEQUENCE</scope>
    <source>
        <strain evidence="1">CBS 130266</strain>
    </source>
</reference>
<comment type="caution">
    <text evidence="1">The sequence shown here is derived from an EMBL/GenBank/DDBJ whole genome shotgun (WGS) entry which is preliminary data.</text>
</comment>
<organism evidence="1 2">
    <name type="scientific">Tothia fuscella</name>
    <dbReference type="NCBI Taxonomy" id="1048955"/>
    <lineage>
        <taxon>Eukaryota</taxon>
        <taxon>Fungi</taxon>
        <taxon>Dikarya</taxon>
        <taxon>Ascomycota</taxon>
        <taxon>Pezizomycotina</taxon>
        <taxon>Dothideomycetes</taxon>
        <taxon>Pleosporomycetidae</taxon>
        <taxon>Venturiales</taxon>
        <taxon>Cylindrosympodiaceae</taxon>
        <taxon>Tothia</taxon>
    </lineage>
</organism>
<keyword evidence="2" id="KW-1185">Reference proteome</keyword>
<dbReference type="EMBL" id="MU007026">
    <property type="protein sequence ID" value="KAF2432329.1"/>
    <property type="molecule type" value="Genomic_DNA"/>
</dbReference>
<dbReference type="AlphaFoldDB" id="A0A9P4NW68"/>
<sequence>MLIHRYQTLVPAEGERVTSLSNISYQYQVLPRHQTNFIISTRRTQPLFQVQALGGENAVDHFIPTSLISTRSHNQVPPALQTNRELTDHHSIILAFTIVPTVIRQLTAAKITQLLSVIPARRRCFNQIPATDAEERTMADFASAGTFVILMARHGEMAHFMHISTSKEYTEYQVPSNSILCPEQNHDHGPCVGQLRREIEAARGR</sequence>
<protein>
    <submittedName>
        <fullName evidence="1">Uncharacterized protein</fullName>
    </submittedName>
</protein>